<evidence type="ECO:0000256" key="2">
    <source>
        <dbReference type="SAM" id="Coils"/>
    </source>
</evidence>
<organism evidence="5 6">
    <name type="scientific">Flammeovirga yaeyamensis</name>
    <dbReference type="NCBI Taxonomy" id="367791"/>
    <lineage>
        <taxon>Bacteria</taxon>
        <taxon>Pseudomonadati</taxon>
        <taxon>Bacteroidota</taxon>
        <taxon>Cytophagia</taxon>
        <taxon>Cytophagales</taxon>
        <taxon>Flammeovirgaceae</taxon>
        <taxon>Flammeovirga</taxon>
    </lineage>
</organism>
<evidence type="ECO:0000313" key="5">
    <source>
        <dbReference type="EMBL" id="QWG05025.1"/>
    </source>
</evidence>
<dbReference type="SMART" id="SM00331">
    <property type="entry name" value="PP2C_SIG"/>
    <property type="match status" value="1"/>
</dbReference>
<protein>
    <submittedName>
        <fullName evidence="5">SpoIIE family protein phosphatase</fullName>
    </submittedName>
</protein>
<reference evidence="5 6" key="1">
    <citation type="submission" date="2021-05" db="EMBL/GenBank/DDBJ databases">
        <title>Comparative genomic studies on the polysaccharide-degrading batcterial strains of the Flammeovirga genus.</title>
        <authorList>
            <person name="Zewei F."/>
            <person name="Zheng Z."/>
            <person name="Yu L."/>
            <person name="Ruyue G."/>
            <person name="Yanhong M."/>
            <person name="Yuanyuan C."/>
            <person name="Jingyan G."/>
            <person name="Wenjun H."/>
        </authorList>
    </citation>
    <scope>NUCLEOTIDE SEQUENCE [LARGE SCALE GENOMIC DNA]</scope>
    <source>
        <strain evidence="5 6">NBRC:100898</strain>
    </source>
</reference>
<evidence type="ECO:0000256" key="1">
    <source>
        <dbReference type="ARBA" id="ARBA00022801"/>
    </source>
</evidence>
<keyword evidence="3" id="KW-0472">Membrane</keyword>
<feature type="domain" description="PPM-type phosphatase" evidence="4">
    <location>
        <begin position="250"/>
        <end position="468"/>
    </location>
</feature>
<proteinExistence type="predicted"/>
<evidence type="ECO:0000256" key="3">
    <source>
        <dbReference type="SAM" id="Phobius"/>
    </source>
</evidence>
<accession>A0AAX1NBS4</accession>
<dbReference type="AlphaFoldDB" id="A0AAX1NBS4"/>
<evidence type="ECO:0000313" key="6">
    <source>
        <dbReference type="Proteomes" id="UP000678679"/>
    </source>
</evidence>
<feature type="transmembrane region" description="Helical" evidence="3">
    <location>
        <begin position="141"/>
        <end position="161"/>
    </location>
</feature>
<dbReference type="PANTHER" id="PTHR43156:SF9">
    <property type="entry name" value="HAMP DOMAIN-CONTAINING PROTEIN"/>
    <property type="match status" value="1"/>
</dbReference>
<keyword evidence="3" id="KW-0812">Transmembrane</keyword>
<feature type="transmembrane region" description="Helical" evidence="3">
    <location>
        <begin position="59"/>
        <end position="76"/>
    </location>
</feature>
<dbReference type="PANTHER" id="PTHR43156">
    <property type="entry name" value="STAGE II SPORULATION PROTEIN E-RELATED"/>
    <property type="match status" value="1"/>
</dbReference>
<name>A0AAX1NBS4_9BACT</name>
<dbReference type="InterPro" id="IPR036457">
    <property type="entry name" value="PPM-type-like_dom_sf"/>
</dbReference>
<gene>
    <name evidence="5" type="ORF">KMW28_21620</name>
</gene>
<dbReference type="GO" id="GO:0016791">
    <property type="term" value="F:phosphatase activity"/>
    <property type="evidence" value="ECO:0007669"/>
    <property type="project" value="TreeGrafter"/>
</dbReference>
<keyword evidence="2" id="KW-0175">Coiled coil</keyword>
<dbReference type="EMBL" id="CP076133">
    <property type="protein sequence ID" value="QWG05025.1"/>
    <property type="molecule type" value="Genomic_DNA"/>
</dbReference>
<dbReference type="Pfam" id="PF07228">
    <property type="entry name" value="SpoIIE"/>
    <property type="match status" value="1"/>
</dbReference>
<keyword evidence="1" id="KW-0378">Hydrolase</keyword>
<keyword evidence="6" id="KW-1185">Reference proteome</keyword>
<dbReference type="KEGG" id="fya:KMW28_21620"/>
<feature type="transmembrane region" description="Helical" evidence="3">
    <location>
        <begin position="12"/>
        <end position="30"/>
    </location>
</feature>
<feature type="coiled-coil region" evidence="2">
    <location>
        <begin position="160"/>
        <end position="202"/>
    </location>
</feature>
<evidence type="ECO:0000259" key="4">
    <source>
        <dbReference type="SMART" id="SM00331"/>
    </source>
</evidence>
<dbReference type="SUPFAM" id="SSF81606">
    <property type="entry name" value="PP2C-like"/>
    <property type="match status" value="1"/>
</dbReference>
<sequence>MKFDVYNFFKIKSRVFLVLMIIFIAVHVFFDFVPEAIVLASLGLIQLGLVLFPSKKRTWMLHLQVILLSVIVTILCYLKGGIVSPVVFFFIPPLSMGFLFFNIKTGALYSFMIFIFAIGLTCTSIYGWSPYEPLDIMSNQGFLFFSMVYIGVSADVAWTLLEYEKGRNKAEQEIQAYNDEIIQQEEELRQQQEELISTREHELVAERTKTSALEEEQRRIKAEKDLFVIQEALKYTAEIQKITLPGKEVLKDFFTEHTILYKPKENISGDFYYVNNYNKTTMVVVGDCKGHAISATLLTMVISGYFDSLQELPYYPSLLLHNLHDYLINELNQKMEEKDQLRHEVNLSIAYIEGNNLIYTSANGRGIIIQDRSVNELSFTEYPIGNKFNSLRHYKDIEYTISPDDVIVMYTDGLTNVGETEESKDFFDICKEFYGKYESDWNDSIQKYIKEKFSKEQFDDITVLAFNPN</sequence>
<dbReference type="InterPro" id="IPR001932">
    <property type="entry name" value="PPM-type_phosphatase-like_dom"/>
</dbReference>
<keyword evidence="3" id="KW-1133">Transmembrane helix</keyword>
<dbReference type="Gene3D" id="3.60.40.10">
    <property type="entry name" value="PPM-type phosphatase domain"/>
    <property type="match status" value="1"/>
</dbReference>
<dbReference type="Proteomes" id="UP000678679">
    <property type="component" value="Chromosome 2"/>
</dbReference>
<feature type="transmembrane region" description="Helical" evidence="3">
    <location>
        <begin position="36"/>
        <end position="52"/>
    </location>
</feature>
<dbReference type="RefSeq" id="WP_169662287.1">
    <property type="nucleotide sequence ID" value="NZ_CP076133.1"/>
</dbReference>
<feature type="transmembrane region" description="Helical" evidence="3">
    <location>
        <begin position="108"/>
        <end position="129"/>
    </location>
</feature>
<dbReference type="InterPro" id="IPR052016">
    <property type="entry name" value="Bact_Sigma-Reg"/>
</dbReference>